<keyword evidence="3 7" id="KW-0812">Transmembrane</keyword>
<organism evidence="9 10">
    <name type="scientific">Agromyces tropicus</name>
    <dbReference type="NCBI Taxonomy" id="555371"/>
    <lineage>
        <taxon>Bacteria</taxon>
        <taxon>Bacillati</taxon>
        <taxon>Actinomycetota</taxon>
        <taxon>Actinomycetes</taxon>
        <taxon>Micrococcales</taxon>
        <taxon>Microbacteriaceae</taxon>
        <taxon>Agromyces</taxon>
    </lineage>
</organism>
<evidence type="ECO:0000313" key="10">
    <source>
        <dbReference type="Proteomes" id="UP001501196"/>
    </source>
</evidence>
<proteinExistence type="predicted"/>
<feature type="transmembrane region" description="Helical" evidence="7">
    <location>
        <begin position="38"/>
        <end position="57"/>
    </location>
</feature>
<dbReference type="Proteomes" id="UP001501196">
    <property type="component" value="Unassembled WGS sequence"/>
</dbReference>
<evidence type="ECO:0000256" key="2">
    <source>
        <dbReference type="ARBA" id="ARBA00022475"/>
    </source>
</evidence>
<evidence type="ECO:0000256" key="5">
    <source>
        <dbReference type="ARBA" id="ARBA00023136"/>
    </source>
</evidence>
<evidence type="ECO:0000256" key="3">
    <source>
        <dbReference type="ARBA" id="ARBA00022692"/>
    </source>
</evidence>
<evidence type="ECO:0000313" key="9">
    <source>
        <dbReference type="EMBL" id="GAA2037035.1"/>
    </source>
</evidence>
<keyword evidence="5 7" id="KW-0472">Membrane</keyword>
<feature type="compositionally biased region" description="Low complexity" evidence="6">
    <location>
        <begin position="132"/>
        <end position="146"/>
    </location>
</feature>
<gene>
    <name evidence="9" type="ORF">GCM10009819_22050</name>
</gene>
<comment type="subcellular location">
    <subcellularLocation>
        <location evidence="1">Cell membrane</location>
        <topology evidence="1">Multi-pass membrane protein</topology>
    </subcellularLocation>
</comment>
<feature type="domain" description="Cardiolipin synthase N-terminal" evidence="8">
    <location>
        <begin position="16"/>
        <end position="59"/>
    </location>
</feature>
<evidence type="ECO:0000256" key="1">
    <source>
        <dbReference type="ARBA" id="ARBA00004651"/>
    </source>
</evidence>
<feature type="compositionally biased region" description="Basic and acidic residues" evidence="6">
    <location>
        <begin position="117"/>
        <end position="131"/>
    </location>
</feature>
<feature type="region of interest" description="Disordered" evidence="6">
    <location>
        <begin position="106"/>
        <end position="146"/>
    </location>
</feature>
<name>A0ABP5FZ08_9MICO</name>
<dbReference type="InterPro" id="IPR027379">
    <property type="entry name" value="CLS_N"/>
</dbReference>
<evidence type="ECO:0000259" key="8">
    <source>
        <dbReference type="Pfam" id="PF13396"/>
    </source>
</evidence>
<evidence type="ECO:0000256" key="6">
    <source>
        <dbReference type="SAM" id="MobiDB-lite"/>
    </source>
</evidence>
<dbReference type="Pfam" id="PF13396">
    <property type="entry name" value="PLDc_N"/>
    <property type="match status" value="1"/>
</dbReference>
<reference evidence="10" key="1">
    <citation type="journal article" date="2019" name="Int. J. Syst. Evol. Microbiol.">
        <title>The Global Catalogue of Microorganisms (GCM) 10K type strain sequencing project: providing services to taxonomists for standard genome sequencing and annotation.</title>
        <authorList>
            <consortium name="The Broad Institute Genomics Platform"/>
            <consortium name="The Broad Institute Genome Sequencing Center for Infectious Disease"/>
            <person name="Wu L."/>
            <person name="Ma J."/>
        </authorList>
    </citation>
    <scope>NUCLEOTIDE SEQUENCE [LARGE SCALE GENOMIC DNA]</scope>
    <source>
        <strain evidence="10">JCM 15672</strain>
    </source>
</reference>
<accession>A0ABP5FZ08</accession>
<dbReference type="EMBL" id="BAAAPW010000003">
    <property type="protein sequence ID" value="GAA2037035.1"/>
    <property type="molecule type" value="Genomic_DNA"/>
</dbReference>
<comment type="caution">
    <text evidence="9">The sequence shown here is derived from an EMBL/GenBank/DDBJ whole genome shotgun (WGS) entry which is preliminary data.</text>
</comment>
<keyword evidence="4 7" id="KW-1133">Transmembrane helix</keyword>
<keyword evidence="10" id="KW-1185">Reference proteome</keyword>
<dbReference type="RefSeq" id="WP_344373396.1">
    <property type="nucleotide sequence ID" value="NZ_BAAAPW010000003.1"/>
</dbReference>
<evidence type="ECO:0000256" key="4">
    <source>
        <dbReference type="ARBA" id="ARBA00022989"/>
    </source>
</evidence>
<keyword evidence="2" id="KW-1003">Cell membrane</keyword>
<evidence type="ECO:0000256" key="7">
    <source>
        <dbReference type="SAM" id="Phobius"/>
    </source>
</evidence>
<sequence>MIRLWLIAGVAAVVYTIYAAVDCALFDRTRIRGLPRGWWIVVILLVPVIGATLWFLVGRGRAVRVGRVNPHSNAPDDDPEFLRRLRADAEHQERIRRLEQELEELDHELDGGSAGPRGDDALGTDRRRNDGTDSPGDSGPSGRPNG</sequence>
<protein>
    <recommendedName>
        <fullName evidence="8">Cardiolipin synthase N-terminal domain-containing protein</fullName>
    </recommendedName>
</protein>